<reference evidence="10 11" key="1">
    <citation type="submission" date="2018-07" db="EMBL/GenBank/DDBJ databases">
        <title>The complete nuclear genome of the prasinophyte Chloropicon primus (CCMP1205).</title>
        <authorList>
            <person name="Pombert J.-F."/>
            <person name="Otis C."/>
            <person name="Turmel M."/>
            <person name="Lemieux C."/>
        </authorList>
    </citation>
    <scope>NUCLEOTIDE SEQUENCE [LARGE SCALE GENOMIC DNA]</scope>
    <source>
        <strain evidence="10 11">CCMP1205</strain>
    </source>
</reference>
<dbReference type="PANTHER" id="PTHR48012">
    <property type="entry name" value="STERILE20-LIKE KINASE, ISOFORM B-RELATED"/>
    <property type="match status" value="1"/>
</dbReference>
<feature type="region of interest" description="Disordered" evidence="8">
    <location>
        <begin position="353"/>
        <end position="383"/>
    </location>
</feature>
<organism evidence="10 11">
    <name type="scientific">Chloropicon primus</name>
    <dbReference type="NCBI Taxonomy" id="1764295"/>
    <lineage>
        <taxon>Eukaryota</taxon>
        <taxon>Viridiplantae</taxon>
        <taxon>Chlorophyta</taxon>
        <taxon>Chloropicophyceae</taxon>
        <taxon>Chloropicales</taxon>
        <taxon>Chloropicaceae</taxon>
        <taxon>Chloropicon</taxon>
    </lineage>
</organism>
<evidence type="ECO:0000313" key="11">
    <source>
        <dbReference type="Proteomes" id="UP000316726"/>
    </source>
</evidence>
<feature type="compositionally biased region" description="Polar residues" evidence="8">
    <location>
        <begin position="706"/>
        <end position="731"/>
    </location>
</feature>
<dbReference type="InterPro" id="IPR000719">
    <property type="entry name" value="Prot_kinase_dom"/>
</dbReference>
<keyword evidence="3" id="KW-0808">Transferase</keyword>
<dbReference type="InterPro" id="IPR016024">
    <property type="entry name" value="ARM-type_fold"/>
</dbReference>
<dbReference type="GO" id="GO:0004674">
    <property type="term" value="F:protein serine/threonine kinase activity"/>
    <property type="evidence" value="ECO:0007669"/>
    <property type="project" value="UniProtKB-KW"/>
</dbReference>
<evidence type="ECO:0000256" key="1">
    <source>
        <dbReference type="ARBA" id="ARBA00012513"/>
    </source>
</evidence>
<feature type="compositionally biased region" description="Low complexity" evidence="8">
    <location>
        <begin position="672"/>
        <end position="688"/>
    </location>
</feature>
<evidence type="ECO:0000256" key="5">
    <source>
        <dbReference type="ARBA" id="ARBA00022777"/>
    </source>
</evidence>
<dbReference type="GO" id="GO:0005524">
    <property type="term" value="F:ATP binding"/>
    <property type="evidence" value="ECO:0007669"/>
    <property type="project" value="UniProtKB-UniRule"/>
</dbReference>
<dbReference type="PANTHER" id="PTHR48012:SF26">
    <property type="entry name" value="SERINE_THREONINE-PROTEIN KINASE DDB_G0283821-RELATED"/>
    <property type="match status" value="1"/>
</dbReference>
<feature type="compositionally biased region" description="Basic and acidic residues" evidence="8">
    <location>
        <begin position="689"/>
        <end position="700"/>
    </location>
</feature>
<feature type="compositionally biased region" description="Polar residues" evidence="8">
    <location>
        <begin position="366"/>
        <end position="375"/>
    </location>
</feature>
<dbReference type="PROSITE" id="PS00107">
    <property type="entry name" value="PROTEIN_KINASE_ATP"/>
    <property type="match status" value="1"/>
</dbReference>
<gene>
    <name evidence="10" type="ORF">A3770_01p05580</name>
</gene>
<feature type="domain" description="Protein kinase" evidence="9">
    <location>
        <begin position="48"/>
        <end position="309"/>
    </location>
</feature>
<accession>A0A5B8MFF7</accession>
<dbReference type="FunFam" id="3.30.200.20:FF:000042">
    <property type="entry name" value="Aurora kinase A"/>
    <property type="match status" value="1"/>
</dbReference>
<dbReference type="STRING" id="1764295.A0A5B8MFF7"/>
<dbReference type="CDD" id="cd06627">
    <property type="entry name" value="STKc_Cdc7_like"/>
    <property type="match status" value="1"/>
</dbReference>
<feature type="region of interest" description="Disordered" evidence="8">
    <location>
        <begin position="1"/>
        <end position="38"/>
    </location>
</feature>
<dbReference type="OrthoDB" id="8693905at2759"/>
<dbReference type="InterPro" id="IPR050629">
    <property type="entry name" value="STE20/SPS1-PAK"/>
</dbReference>
<dbReference type="GO" id="GO:0005737">
    <property type="term" value="C:cytoplasm"/>
    <property type="evidence" value="ECO:0007669"/>
    <property type="project" value="TreeGrafter"/>
</dbReference>
<dbReference type="SUPFAM" id="SSF56112">
    <property type="entry name" value="Protein kinase-like (PK-like)"/>
    <property type="match status" value="1"/>
</dbReference>
<dbReference type="PROSITE" id="PS00108">
    <property type="entry name" value="PROTEIN_KINASE_ST"/>
    <property type="match status" value="1"/>
</dbReference>
<keyword evidence="5 10" id="KW-0418">Kinase</keyword>
<name>A0A5B8MFF7_9CHLO</name>
<sequence>MGNGRGEGEGATSTLASSSGSGASSESAKQLKKGEVRPGASSVLGKKFLIGEELGFGAFSKVYKGVDLKNGDFVAIKQISLEGLSEDDKDNMVQEIDLLRNLKHKNIVKYLGSYRTKSHLYIILEYAENGSLSQIIKPNKFGAFPESLAAIYMKQTLEGLAYLHEQNVIHRDVKGANILTTKEGTVKLADFGVATLSTQREVTHSGRSDFKNPVVGTPYWMAPEVIEMSGVTFASDIWSVGSTAIELLTGKPPYFDMMPMSALFHIVQDDYPPIPEGISPAMQDFLTKCFQKNAKKRPSARDLLKHDWFKRHNANFDLKDKGISPFAFPSMNGMAEDSMYAASDSEFLSMRSLGGSGSEMGNGENTATGMSQLSNEPDGRTGTLEKTRSVRIPFLSHWLQRRTAPEARKRETRTISREEYLESSYHLAQSYNAIQQMSLTDDASKVVLDRQLVEEVKRLIYMIRPEKREGIIISACQQCIALLGEHPAYKATFKKYKGVVALQEVVTRSNSPSVIHSILALLNVVMQDDYSHNDNVAVTGIIPEVFKFISPTQKEFNLMPIRLEAARFARSMCMQSRQSFQGFLACNGIQFISDLLEDICCSDHVAAYSIVDRLVLVEVSVDCIWTVVNGTDVIQTDDACRIFQNVGLVIPLVHGLKCLSDISYQTANGVSPMSARSSISSPPSIITRTTEHGRASREEGALATERSPTQSPADSVSNLGNKSGLPATNGSESHEEVVAVQTPGPPHELPPSTEMPELISIVDRVTRSSTYPEKVAGLLLIMSCSDFIVKSCLTENSVLQMIVDSIKSLDGNVQLMILACLKQLSGEPDFVENLHSTGSLQALTGLLSELDNVAGMQHKLIILELIWNMGQVDRSYLERASSFGLIPSLCTLARTSEVWYPGVLPLLFCMSSSGRKCRQDLWKSEAPKLFVALMKNSEWQQRALEALITWLASDGRIEEFLLGKGVLQEIASTLQDRDTLFALCHNMHLLCHRSPRVSIALATNGDLLHVLVNNLNNTDPSNLLSIMRFIDLLYQHHPSPKTVIITHELLERLGLLSQESFVGDMLLVKEKAKGMIQSLRLNMVL</sequence>
<dbReference type="InterPro" id="IPR017441">
    <property type="entry name" value="Protein_kinase_ATP_BS"/>
</dbReference>
<evidence type="ECO:0000256" key="3">
    <source>
        <dbReference type="ARBA" id="ARBA00022679"/>
    </source>
</evidence>
<feature type="binding site" evidence="7">
    <location>
        <position position="77"/>
    </location>
    <ligand>
        <name>ATP</name>
        <dbReference type="ChEBI" id="CHEBI:30616"/>
    </ligand>
</feature>
<evidence type="ECO:0000313" key="10">
    <source>
        <dbReference type="EMBL" id="QDZ18040.1"/>
    </source>
</evidence>
<dbReference type="EC" id="2.7.11.1" evidence="1"/>
<protein>
    <recommendedName>
        <fullName evidence="1">non-specific serine/threonine protein kinase</fullName>
        <ecNumber evidence="1">2.7.11.1</ecNumber>
    </recommendedName>
</protein>
<feature type="region of interest" description="Disordered" evidence="8">
    <location>
        <begin position="672"/>
        <end position="734"/>
    </location>
</feature>
<evidence type="ECO:0000259" key="9">
    <source>
        <dbReference type="PROSITE" id="PS50011"/>
    </source>
</evidence>
<dbReference type="SMART" id="SM00220">
    <property type="entry name" value="S_TKc"/>
    <property type="match status" value="1"/>
</dbReference>
<dbReference type="Proteomes" id="UP000316726">
    <property type="component" value="Chromosome 1"/>
</dbReference>
<dbReference type="PROSITE" id="PS50011">
    <property type="entry name" value="PROTEIN_KINASE_DOM"/>
    <property type="match status" value="1"/>
</dbReference>
<dbReference type="InterPro" id="IPR011009">
    <property type="entry name" value="Kinase-like_dom_sf"/>
</dbReference>
<evidence type="ECO:0000256" key="8">
    <source>
        <dbReference type="SAM" id="MobiDB-lite"/>
    </source>
</evidence>
<evidence type="ECO:0000256" key="2">
    <source>
        <dbReference type="ARBA" id="ARBA00022527"/>
    </source>
</evidence>
<dbReference type="PRINTS" id="PR00109">
    <property type="entry name" value="TYRKINASE"/>
</dbReference>
<dbReference type="InterPro" id="IPR001245">
    <property type="entry name" value="Ser-Thr/Tyr_kinase_cat_dom"/>
</dbReference>
<keyword evidence="6 7" id="KW-0067">ATP-binding</keyword>
<keyword evidence="4 7" id="KW-0547">Nucleotide-binding</keyword>
<evidence type="ECO:0000256" key="7">
    <source>
        <dbReference type="PROSITE-ProRule" id="PRU10141"/>
    </source>
</evidence>
<dbReference type="InterPro" id="IPR008271">
    <property type="entry name" value="Ser/Thr_kinase_AS"/>
</dbReference>
<keyword evidence="11" id="KW-1185">Reference proteome</keyword>
<dbReference type="SUPFAM" id="SSF48371">
    <property type="entry name" value="ARM repeat"/>
    <property type="match status" value="2"/>
</dbReference>
<evidence type="ECO:0000256" key="6">
    <source>
        <dbReference type="ARBA" id="ARBA00022840"/>
    </source>
</evidence>
<dbReference type="InterPro" id="IPR011989">
    <property type="entry name" value="ARM-like"/>
</dbReference>
<dbReference type="Pfam" id="PF00069">
    <property type="entry name" value="Pkinase"/>
    <property type="match status" value="1"/>
</dbReference>
<dbReference type="AlphaFoldDB" id="A0A5B8MFF7"/>
<dbReference type="EMBL" id="CP031034">
    <property type="protein sequence ID" value="QDZ18040.1"/>
    <property type="molecule type" value="Genomic_DNA"/>
</dbReference>
<dbReference type="Gene3D" id="1.25.10.10">
    <property type="entry name" value="Leucine-rich Repeat Variant"/>
    <property type="match status" value="2"/>
</dbReference>
<dbReference type="Gene3D" id="1.10.510.10">
    <property type="entry name" value="Transferase(Phosphotransferase) domain 1"/>
    <property type="match status" value="1"/>
</dbReference>
<feature type="compositionally biased region" description="Low complexity" evidence="8">
    <location>
        <begin position="10"/>
        <end position="28"/>
    </location>
</feature>
<evidence type="ECO:0000256" key="4">
    <source>
        <dbReference type="ARBA" id="ARBA00022741"/>
    </source>
</evidence>
<keyword evidence="2 10" id="KW-0723">Serine/threonine-protein kinase</keyword>
<proteinExistence type="predicted"/>